<feature type="chain" id="PRO_5043366862" description="endo-polygalacturonase" evidence="14">
    <location>
        <begin position="17"/>
        <end position="374"/>
    </location>
</feature>
<evidence type="ECO:0000313" key="15">
    <source>
        <dbReference type="EnsemblMetazoa" id="XP_019761280.1"/>
    </source>
</evidence>
<dbReference type="Proteomes" id="UP000019118">
    <property type="component" value="Unassembled WGS sequence"/>
</dbReference>
<dbReference type="GO" id="GO:0045490">
    <property type="term" value="P:pectin catabolic process"/>
    <property type="evidence" value="ECO:0007669"/>
    <property type="project" value="TreeGrafter"/>
</dbReference>
<keyword evidence="16" id="KW-1185">Reference proteome</keyword>
<sequence>MKLLVLILTLIEFGQTIETRDSTCVVSQLQDLARITKSCHNITIRDLFVPAGETLVLDLLVGATVTFLGNVDFALLNWAGPLMRLYGNAITINGAPGHSLNGQGELYWDTLGSWGTKKPKFLIAEVSNGSIIKGLRFKNAPIHGIYINNSHDALFTDILIDNSEGDENVALYGHAGHNTDGFGVARSSNITIAHATVFNQDDCVVLNSGSNIYVHHLTCYGSHGISISVGFSNDSIEQNTLSDVLIEDALIFEAMSGIHIKTHIDAGVGLIRNVTYRNIGIIGSYSYGICIEQNYTNRAVPNTGAPPLSNIPIVELNFFNVFGAVKAAALPYYVICAKGACSDWNWNFVHIFGQRVSVCVNYHPNDVSCMDYTV</sequence>
<keyword evidence="8" id="KW-1015">Disulfide bond</keyword>
<dbReference type="InterPro" id="IPR011050">
    <property type="entry name" value="Pectin_lyase_fold/virulence"/>
</dbReference>
<name>A0AAR5PJR8_DENPD</name>
<evidence type="ECO:0000256" key="3">
    <source>
        <dbReference type="ARBA" id="ARBA00012736"/>
    </source>
</evidence>
<dbReference type="SUPFAM" id="SSF51126">
    <property type="entry name" value="Pectin lyase-like"/>
    <property type="match status" value="1"/>
</dbReference>
<dbReference type="GeneID" id="109538475"/>
<keyword evidence="7 13" id="KW-0378">Hydrolase</keyword>
<evidence type="ECO:0000256" key="14">
    <source>
        <dbReference type="SAM" id="SignalP"/>
    </source>
</evidence>
<keyword evidence="4" id="KW-0964">Secreted</keyword>
<evidence type="ECO:0000256" key="13">
    <source>
        <dbReference type="RuleBase" id="RU361169"/>
    </source>
</evidence>
<evidence type="ECO:0000256" key="5">
    <source>
        <dbReference type="ARBA" id="ARBA00022729"/>
    </source>
</evidence>
<dbReference type="InterPro" id="IPR000743">
    <property type="entry name" value="Glyco_hydro_28"/>
</dbReference>
<evidence type="ECO:0000256" key="9">
    <source>
        <dbReference type="ARBA" id="ARBA00023180"/>
    </source>
</evidence>
<dbReference type="GO" id="GO:0005576">
    <property type="term" value="C:extracellular region"/>
    <property type="evidence" value="ECO:0007669"/>
    <property type="project" value="UniProtKB-SubCell"/>
</dbReference>
<organism evidence="15 16">
    <name type="scientific">Dendroctonus ponderosae</name>
    <name type="common">Mountain pine beetle</name>
    <dbReference type="NCBI Taxonomy" id="77166"/>
    <lineage>
        <taxon>Eukaryota</taxon>
        <taxon>Metazoa</taxon>
        <taxon>Ecdysozoa</taxon>
        <taxon>Arthropoda</taxon>
        <taxon>Hexapoda</taxon>
        <taxon>Insecta</taxon>
        <taxon>Pterygota</taxon>
        <taxon>Neoptera</taxon>
        <taxon>Endopterygota</taxon>
        <taxon>Coleoptera</taxon>
        <taxon>Polyphaga</taxon>
        <taxon>Cucujiformia</taxon>
        <taxon>Curculionidae</taxon>
        <taxon>Scolytinae</taxon>
        <taxon>Dendroctonus</taxon>
    </lineage>
</organism>
<protein>
    <recommendedName>
        <fullName evidence="3">endo-polygalacturonase</fullName>
        <ecNumber evidence="3">3.2.1.15</ecNumber>
    </recommendedName>
</protein>
<evidence type="ECO:0000256" key="6">
    <source>
        <dbReference type="ARBA" id="ARBA00022737"/>
    </source>
</evidence>
<dbReference type="InterPro" id="IPR050434">
    <property type="entry name" value="Glycosyl_hydrlase_28"/>
</dbReference>
<dbReference type="GO" id="GO:0071555">
    <property type="term" value="P:cell wall organization"/>
    <property type="evidence" value="ECO:0007669"/>
    <property type="project" value="UniProtKB-KW"/>
</dbReference>
<dbReference type="SMART" id="SM00710">
    <property type="entry name" value="PbH1"/>
    <property type="match status" value="6"/>
</dbReference>
<dbReference type="Gene3D" id="2.160.20.10">
    <property type="entry name" value="Single-stranded right-handed beta-helix, Pectin lyase-like"/>
    <property type="match status" value="1"/>
</dbReference>
<dbReference type="InterPro" id="IPR012334">
    <property type="entry name" value="Pectin_lyas_fold"/>
</dbReference>
<comment type="subcellular location">
    <subcellularLocation>
        <location evidence="1">Secreted</location>
    </subcellularLocation>
</comment>
<evidence type="ECO:0000256" key="1">
    <source>
        <dbReference type="ARBA" id="ARBA00004613"/>
    </source>
</evidence>
<evidence type="ECO:0000256" key="4">
    <source>
        <dbReference type="ARBA" id="ARBA00022525"/>
    </source>
</evidence>
<reference evidence="16" key="1">
    <citation type="journal article" date="2013" name="Genome Biol.">
        <title>Draft genome of the mountain pine beetle, Dendroctonus ponderosae Hopkins, a major forest pest.</title>
        <authorList>
            <person name="Keeling C.I."/>
            <person name="Yuen M.M."/>
            <person name="Liao N.Y."/>
            <person name="Docking T.R."/>
            <person name="Chan S.K."/>
            <person name="Taylor G.A."/>
            <person name="Palmquist D.L."/>
            <person name="Jackman S.D."/>
            <person name="Nguyen A."/>
            <person name="Li M."/>
            <person name="Henderson H."/>
            <person name="Janes J.K."/>
            <person name="Zhao Y."/>
            <person name="Pandoh P."/>
            <person name="Moore R."/>
            <person name="Sperling F.A."/>
            <person name="Huber D.P."/>
            <person name="Birol I."/>
            <person name="Jones S.J."/>
            <person name="Bohlmann J."/>
        </authorList>
    </citation>
    <scope>NUCLEOTIDE SEQUENCE</scope>
</reference>
<keyword evidence="11" id="KW-0961">Cell wall biogenesis/degradation</keyword>
<dbReference type="InterPro" id="IPR006626">
    <property type="entry name" value="PbH1"/>
</dbReference>
<evidence type="ECO:0000313" key="16">
    <source>
        <dbReference type="Proteomes" id="UP000019118"/>
    </source>
</evidence>
<proteinExistence type="inferred from homology"/>
<feature type="signal peptide" evidence="14">
    <location>
        <begin position="1"/>
        <end position="16"/>
    </location>
</feature>
<dbReference type="AlphaFoldDB" id="A0AAR5PJR8"/>
<comment type="similarity">
    <text evidence="2 13">Belongs to the glycosyl hydrolase 28 family.</text>
</comment>
<reference evidence="15" key="2">
    <citation type="submission" date="2024-08" db="UniProtKB">
        <authorList>
            <consortium name="EnsemblMetazoa"/>
        </authorList>
    </citation>
    <scope>IDENTIFICATION</scope>
</reference>
<accession>A0AAR5PJR8</accession>
<evidence type="ECO:0000256" key="10">
    <source>
        <dbReference type="ARBA" id="ARBA00023295"/>
    </source>
</evidence>
<evidence type="ECO:0000256" key="2">
    <source>
        <dbReference type="ARBA" id="ARBA00008834"/>
    </source>
</evidence>
<dbReference type="Pfam" id="PF00295">
    <property type="entry name" value="Glyco_hydro_28"/>
    <property type="match status" value="1"/>
</dbReference>
<dbReference type="PANTHER" id="PTHR31884">
    <property type="entry name" value="POLYGALACTURONASE"/>
    <property type="match status" value="1"/>
</dbReference>
<dbReference type="EC" id="3.2.1.15" evidence="3"/>
<evidence type="ECO:0000256" key="12">
    <source>
        <dbReference type="ARBA" id="ARBA00034074"/>
    </source>
</evidence>
<keyword evidence="6" id="KW-0677">Repeat</keyword>
<comment type="catalytic activity">
    <reaction evidence="12">
        <text>(1,4-alpha-D-galacturonosyl)n+m + H2O = (1,4-alpha-D-galacturonosyl)n + (1,4-alpha-D-galacturonosyl)m.</text>
        <dbReference type="EC" id="3.2.1.15"/>
    </reaction>
</comment>
<keyword evidence="5 14" id="KW-0732">Signal</keyword>
<dbReference type="PANTHER" id="PTHR31884:SF9">
    <property type="entry name" value="ENDOPOLYGALACTURONASE D-RELATED"/>
    <property type="match status" value="1"/>
</dbReference>
<dbReference type="KEGG" id="dpa:109538475"/>
<keyword evidence="10 13" id="KW-0326">Glycosidase</keyword>
<dbReference type="GO" id="GO:0004650">
    <property type="term" value="F:polygalacturonase activity"/>
    <property type="evidence" value="ECO:0007669"/>
    <property type="project" value="UniProtKB-EC"/>
</dbReference>
<evidence type="ECO:0000256" key="7">
    <source>
        <dbReference type="ARBA" id="ARBA00022801"/>
    </source>
</evidence>
<evidence type="ECO:0000256" key="8">
    <source>
        <dbReference type="ARBA" id="ARBA00023157"/>
    </source>
</evidence>
<dbReference type="EnsemblMetazoa" id="XM_019905721.1">
    <property type="protein sequence ID" value="XP_019761280.1"/>
    <property type="gene ID" value="LOC109538475"/>
</dbReference>
<keyword evidence="9" id="KW-0325">Glycoprotein</keyword>
<evidence type="ECO:0000256" key="11">
    <source>
        <dbReference type="ARBA" id="ARBA00023316"/>
    </source>
</evidence>